<keyword evidence="2" id="KW-1185">Reference proteome</keyword>
<name>A0ABP4FN19_9ACTN</name>
<dbReference type="Gene3D" id="3.40.190.10">
    <property type="entry name" value="Periplasmic binding protein-like II"/>
    <property type="match status" value="2"/>
</dbReference>
<evidence type="ECO:0000313" key="1">
    <source>
        <dbReference type="EMBL" id="GAA1192191.1"/>
    </source>
</evidence>
<reference evidence="2" key="1">
    <citation type="journal article" date="2019" name="Int. J. Syst. Evol. Microbiol.">
        <title>The Global Catalogue of Microorganisms (GCM) 10K type strain sequencing project: providing services to taxonomists for standard genome sequencing and annotation.</title>
        <authorList>
            <consortium name="The Broad Institute Genomics Platform"/>
            <consortium name="The Broad Institute Genome Sequencing Center for Infectious Disease"/>
            <person name="Wu L."/>
            <person name="Ma J."/>
        </authorList>
    </citation>
    <scope>NUCLEOTIDE SEQUENCE [LARGE SCALE GENOMIC DNA]</scope>
    <source>
        <strain evidence="2">JCM 12696</strain>
    </source>
</reference>
<dbReference type="InterPro" id="IPR006059">
    <property type="entry name" value="SBP"/>
</dbReference>
<dbReference type="SUPFAM" id="SSF53850">
    <property type="entry name" value="Periplasmic binding protein-like II"/>
    <property type="match status" value="1"/>
</dbReference>
<sequence>MPKATVAPDLKGDAATGIQDTYLKYPSKLAKGTSETPGDGSTLKVLTITYGTAPTPRGQNKYWQAMEKALGVKIDFTPVAAADYSAKMATLMASDDLPDVLNIAGGGTLPHEAPFVLKTMANISEFVSGDAIKDYPNLANIPTASWKAPGRFHGGIYGVPIPRARPGLALWINGTNFEKNGYRPANSGYSRDDFTRLLQELTHGRQYGIGASKDNALNWFGAHAQFHAVPNQWSVSDGEFSTYYESAHFKETLNYLHTLWKQKQYYPDSTSTATVDLKTQFYNGTVQSYTDGFGALAATLSQVHGFEAVPMTSYSANGVAATPWSGPGFAGYTVINKKLSKSKIKMVLRVLDFLASPFGTEEYELLIFGVEGVHFTYNKNGDPTPTDLGKTENVVNLPFYFLCNAPQVLYVPDAQVGVKAAYEWQRQTCPTLITNPSVGLRSNTLSTTGATLSQSVDDAITGIITGRQSLNSWDSVVSKWRSGGGDKIAAEYEAEYAANTTK</sequence>
<dbReference type="Pfam" id="PF13416">
    <property type="entry name" value="SBP_bac_8"/>
    <property type="match status" value="1"/>
</dbReference>
<accession>A0ABP4FN19</accession>
<comment type="caution">
    <text evidence="1">The sequence shown here is derived from an EMBL/GenBank/DDBJ whole genome shotgun (WGS) entry which is preliminary data.</text>
</comment>
<protein>
    <submittedName>
        <fullName evidence="1">Extracellular solute-binding protein</fullName>
    </submittedName>
</protein>
<organism evidence="1 2">
    <name type="scientific">Streptomyces hebeiensis</name>
    <dbReference type="NCBI Taxonomy" id="229486"/>
    <lineage>
        <taxon>Bacteria</taxon>
        <taxon>Bacillati</taxon>
        <taxon>Actinomycetota</taxon>
        <taxon>Actinomycetes</taxon>
        <taxon>Kitasatosporales</taxon>
        <taxon>Streptomycetaceae</taxon>
        <taxon>Streptomyces</taxon>
    </lineage>
</organism>
<dbReference type="RefSeq" id="WP_344282707.1">
    <property type="nucleotide sequence ID" value="NZ_BAAAKV010000066.1"/>
</dbReference>
<dbReference type="EMBL" id="BAAAKV010000066">
    <property type="protein sequence ID" value="GAA1192191.1"/>
    <property type="molecule type" value="Genomic_DNA"/>
</dbReference>
<gene>
    <name evidence="1" type="ORF">GCM10009654_56930</name>
</gene>
<dbReference type="Proteomes" id="UP001501371">
    <property type="component" value="Unassembled WGS sequence"/>
</dbReference>
<evidence type="ECO:0000313" key="2">
    <source>
        <dbReference type="Proteomes" id="UP001501371"/>
    </source>
</evidence>
<proteinExistence type="predicted"/>